<keyword evidence="2" id="KW-0812">Transmembrane</keyword>
<accession>A0A4V2K1C9</accession>
<reference evidence="3" key="1">
    <citation type="submission" date="2019-01" db="EMBL/GenBank/DDBJ databases">
        <title>Draft genome sequences of three monokaryotic isolates of the white-rot basidiomycete fungus Dichomitus squalens.</title>
        <authorList>
            <consortium name="DOE Joint Genome Institute"/>
            <person name="Lopez S.C."/>
            <person name="Andreopoulos B."/>
            <person name="Pangilinan J."/>
            <person name="Lipzen A."/>
            <person name="Riley R."/>
            <person name="Ahrendt S."/>
            <person name="Ng V."/>
            <person name="Barry K."/>
            <person name="Daum C."/>
            <person name="Grigoriev I.V."/>
            <person name="Hilden K.S."/>
            <person name="Makela M.R."/>
            <person name="de Vries R.P."/>
        </authorList>
    </citation>
    <scope>NUCLEOTIDE SEQUENCE [LARGE SCALE GENOMIC DNA]</scope>
    <source>
        <strain evidence="3">OM18370.1</strain>
    </source>
</reference>
<feature type="transmembrane region" description="Helical" evidence="2">
    <location>
        <begin position="222"/>
        <end position="252"/>
    </location>
</feature>
<gene>
    <name evidence="3" type="ORF">BD311DRAFT_785819</name>
</gene>
<dbReference type="AlphaFoldDB" id="A0A4V2K1C9"/>
<feature type="transmembrane region" description="Helical" evidence="2">
    <location>
        <begin position="74"/>
        <end position="94"/>
    </location>
</feature>
<feature type="region of interest" description="Disordered" evidence="1">
    <location>
        <begin position="324"/>
        <end position="350"/>
    </location>
</feature>
<keyword evidence="2" id="KW-1133">Transmembrane helix</keyword>
<keyword evidence="2" id="KW-0472">Membrane</keyword>
<feature type="transmembrane region" description="Helical" evidence="2">
    <location>
        <begin position="44"/>
        <end position="62"/>
    </location>
</feature>
<dbReference type="Proteomes" id="UP000292957">
    <property type="component" value="Unassembled WGS sequence"/>
</dbReference>
<sequence>MSDHHKPSSNQPVTLARPITLTSVFHLLLGIVIPSFIPLCGHRLLASGLVCIRDIYLLIDVVCPHDAYPLADYTLTYLASAIGLVIFTIIRISIGLSRIPMPIWYVSKVVAAPVGCVTMRLLAVADPDLGIVAGPSLLDPTRMLVAARQTVSPSEEKKPTDTRRLGLKCLIYASALSLLSSSCTATFVACSTTIAHCILGVSSPPWLDPSGQFESASLRTTFVATAVYAWLINAPGVLVVDLLSLALALAGVDKSAAVVFKEHVSEIKRWWAQITSRTSSRVIRLLHLRFGQFLTAGPPGIWLGEKDANDGGLDLRHASIASGHTNSVTHEDDQEAEEVEKGHKQILAQA</sequence>
<feature type="transmembrane region" description="Helical" evidence="2">
    <location>
        <begin position="15"/>
        <end position="37"/>
    </location>
</feature>
<evidence type="ECO:0000313" key="3">
    <source>
        <dbReference type="EMBL" id="TBU32313.1"/>
    </source>
</evidence>
<proteinExistence type="predicted"/>
<evidence type="ECO:0000256" key="2">
    <source>
        <dbReference type="SAM" id="Phobius"/>
    </source>
</evidence>
<name>A0A4V2K1C9_9APHY</name>
<evidence type="ECO:0000256" key="1">
    <source>
        <dbReference type="SAM" id="MobiDB-lite"/>
    </source>
</evidence>
<protein>
    <submittedName>
        <fullName evidence="3">Uncharacterized protein</fullName>
    </submittedName>
</protein>
<dbReference type="EMBL" id="ML143395">
    <property type="protein sequence ID" value="TBU32313.1"/>
    <property type="molecule type" value="Genomic_DNA"/>
</dbReference>
<organism evidence="3">
    <name type="scientific">Dichomitus squalens</name>
    <dbReference type="NCBI Taxonomy" id="114155"/>
    <lineage>
        <taxon>Eukaryota</taxon>
        <taxon>Fungi</taxon>
        <taxon>Dikarya</taxon>
        <taxon>Basidiomycota</taxon>
        <taxon>Agaricomycotina</taxon>
        <taxon>Agaricomycetes</taxon>
        <taxon>Polyporales</taxon>
        <taxon>Polyporaceae</taxon>
        <taxon>Dichomitus</taxon>
    </lineage>
</organism>